<protein>
    <submittedName>
        <fullName evidence="1">XRE family transcriptional regulator</fullName>
    </submittedName>
</protein>
<proteinExistence type="predicted"/>
<evidence type="ECO:0000313" key="2">
    <source>
        <dbReference type="Proteomes" id="UP000376505"/>
    </source>
</evidence>
<dbReference type="PROSITE" id="PS50943">
    <property type="entry name" value="HTH_CROC1"/>
    <property type="match status" value="1"/>
</dbReference>
<dbReference type="SUPFAM" id="SSF47413">
    <property type="entry name" value="lambda repressor-like DNA-binding domains"/>
    <property type="match status" value="1"/>
</dbReference>
<dbReference type="Pfam" id="PF01381">
    <property type="entry name" value="HTH_3"/>
    <property type="match status" value="1"/>
</dbReference>
<dbReference type="SMART" id="SM00530">
    <property type="entry name" value="HTH_XRE"/>
    <property type="match status" value="1"/>
</dbReference>
<sequence>MKLLRKQLGWSQNRLAEESGVSRRTINYIENGKIKNPKKETMRSISNALRADVEILFFDKSYTIKNLESRSL</sequence>
<dbReference type="GO" id="GO:0003677">
    <property type="term" value="F:DNA binding"/>
    <property type="evidence" value="ECO:0007669"/>
    <property type="project" value="InterPro"/>
</dbReference>
<dbReference type="RefSeq" id="WP_041176632.1">
    <property type="nucleotide sequence ID" value="NZ_JBBGBB010000033.1"/>
</dbReference>
<evidence type="ECO:0000313" key="1">
    <source>
        <dbReference type="EMBL" id="EAD5775769.1"/>
    </source>
</evidence>
<dbReference type="Proteomes" id="UP000376505">
    <property type="component" value="Unassembled WGS sequence"/>
</dbReference>
<organism evidence="1 2">
    <name type="scientific">Listeria monocytogenes</name>
    <dbReference type="NCBI Taxonomy" id="1639"/>
    <lineage>
        <taxon>Bacteria</taxon>
        <taxon>Bacillati</taxon>
        <taxon>Bacillota</taxon>
        <taxon>Bacilli</taxon>
        <taxon>Bacillales</taxon>
        <taxon>Listeriaceae</taxon>
        <taxon>Listeria</taxon>
    </lineage>
</organism>
<dbReference type="AlphaFoldDB" id="A0A457BKR5"/>
<dbReference type="Gene3D" id="1.10.260.40">
    <property type="entry name" value="lambda repressor-like DNA-binding domains"/>
    <property type="match status" value="1"/>
</dbReference>
<comment type="caution">
    <text evidence="1">The sequence shown here is derived from an EMBL/GenBank/DDBJ whole genome shotgun (WGS) entry which is preliminary data.</text>
</comment>
<dbReference type="EMBL" id="AAANYN010000056">
    <property type="protein sequence ID" value="EAD5775769.1"/>
    <property type="molecule type" value="Genomic_DNA"/>
</dbReference>
<accession>A0A457BKR5</accession>
<reference evidence="1 2" key="1">
    <citation type="submission" date="2019-02" db="EMBL/GenBank/DDBJ databases">
        <authorList>
            <consortium name="GenomeTrakr: Next Generation Sequencing Network for Food Pathogen Tracability"/>
        </authorList>
    </citation>
    <scope>NUCLEOTIDE SEQUENCE [LARGE SCALE GENOMIC DNA]</scope>
    <source>
        <strain evidence="1 2">FSIS31901579</strain>
    </source>
</reference>
<gene>
    <name evidence="1" type="ORF">EXZ73_15975</name>
</gene>
<dbReference type="InterPro" id="IPR001387">
    <property type="entry name" value="Cro/C1-type_HTH"/>
</dbReference>
<dbReference type="InterPro" id="IPR010982">
    <property type="entry name" value="Lambda_DNA-bd_dom_sf"/>
</dbReference>
<dbReference type="CDD" id="cd00093">
    <property type="entry name" value="HTH_XRE"/>
    <property type="match status" value="1"/>
</dbReference>
<name>A0A457BKR5_LISMN</name>